<gene>
    <name evidence="2" type="ordered locus">llmg_1128</name>
</gene>
<dbReference type="STRING" id="416870.llmg_1128"/>
<feature type="domain" description="Phage tail tube protein C-terminal" evidence="1">
    <location>
        <begin position="2"/>
        <end position="35"/>
    </location>
</feature>
<protein>
    <recommendedName>
        <fullName evidence="1">Phage tail tube protein C-terminal domain-containing protein</fullName>
    </recommendedName>
</protein>
<evidence type="ECO:0000313" key="3">
    <source>
        <dbReference type="Proteomes" id="UP000000364"/>
    </source>
</evidence>
<organism evidence="2 3">
    <name type="scientific">Lactococcus lactis subsp. cremoris (strain MG1363)</name>
    <dbReference type="NCBI Taxonomy" id="416870"/>
    <lineage>
        <taxon>Bacteria</taxon>
        <taxon>Bacillati</taxon>
        <taxon>Bacillota</taxon>
        <taxon>Bacilli</taxon>
        <taxon>Lactobacillales</taxon>
        <taxon>Streptococcaceae</taxon>
        <taxon>Lactococcus</taxon>
        <taxon>Lactococcus cremoris subsp. cremoris</taxon>
    </lineage>
</organism>
<name>A2RKB2_LACLM</name>
<evidence type="ECO:0000259" key="1">
    <source>
        <dbReference type="Pfam" id="PF20608"/>
    </source>
</evidence>
<dbReference type="InterPro" id="IPR046763">
    <property type="entry name" value="Phage_tube_C"/>
</dbReference>
<accession>A2RKB2</accession>
<proteinExistence type="predicted"/>
<dbReference type="HOGENOM" id="CLU_2569525_0_0_9"/>
<reference evidence="2 3" key="1">
    <citation type="journal article" date="2007" name="J. Bacteriol.">
        <title>The complete genome sequence of the lactic acid bacterial paradigm Lactococcus lactis subsp. cremoris MG1363.</title>
        <authorList>
            <person name="Wegmann U."/>
            <person name="O'Connell-Motherway M."/>
            <person name="Zomer A."/>
            <person name="Buist G."/>
            <person name="Shearman C."/>
            <person name="Canchaya C."/>
            <person name="Ventura M."/>
            <person name="Goesmann A."/>
            <person name="Gasson M.J."/>
            <person name="Kuipers O.P."/>
            <person name="van Sinderen D."/>
            <person name="Kok J."/>
        </authorList>
    </citation>
    <scope>NUCLEOTIDE SEQUENCE [LARGE SCALE GENOMIC DNA]</scope>
    <source>
        <strain evidence="2 3">MG1363</strain>
    </source>
</reference>
<dbReference type="KEGG" id="llm:llmg_1128"/>
<dbReference type="Proteomes" id="UP000000364">
    <property type="component" value="Chromosome"/>
</dbReference>
<dbReference type="EMBL" id="AM406671">
    <property type="protein sequence ID" value="CAL97722.1"/>
    <property type="molecule type" value="Genomic_DNA"/>
</dbReference>
<sequence length="81" mass="8580">MVVPNGKLSAGTYTVTYSAEGYANVTQTLVVSDPSNPASPVLVAPTGNLTATTSKKGAVTQQLVYLLHLKIVMVKLFRLLM</sequence>
<evidence type="ECO:0000313" key="2">
    <source>
        <dbReference type="EMBL" id="CAL97722.1"/>
    </source>
</evidence>
<dbReference type="Pfam" id="PF20608">
    <property type="entry name" value="Phage_tube_C"/>
    <property type="match status" value="1"/>
</dbReference>
<dbReference type="AlphaFoldDB" id="A2RKB2"/>